<dbReference type="GO" id="GO:0016787">
    <property type="term" value="F:hydrolase activity"/>
    <property type="evidence" value="ECO:0007669"/>
    <property type="project" value="UniProtKB-KW"/>
</dbReference>
<dbReference type="AlphaFoldDB" id="A0A3L8P580"/>
<dbReference type="InterPro" id="IPR000086">
    <property type="entry name" value="NUDIX_hydrolase_dom"/>
</dbReference>
<comment type="cofactor">
    <cofactor evidence="1">
        <name>Mg(2+)</name>
        <dbReference type="ChEBI" id="CHEBI:18420"/>
    </cofactor>
</comment>
<dbReference type="Pfam" id="PF00293">
    <property type="entry name" value="NUDIX"/>
    <property type="match status" value="1"/>
</dbReference>
<sequence length="136" mass="14862">MDVALVGLVDARGWVLLQERDEYAPTDPDRWSLVGGGIESGERPDAAARRELEEETTLVHDGLRLLGDVVLPCDLHGEDRFFVFRGETAATDDDVECREGRQIVFVDPAAADALDLTRATRALLPQVLDGRGFAAT</sequence>
<protein>
    <submittedName>
        <fullName evidence="4">NUDIX hydrolase</fullName>
    </submittedName>
</protein>
<feature type="domain" description="Nudix hydrolase" evidence="3">
    <location>
        <begin position="1"/>
        <end position="129"/>
    </location>
</feature>
<keyword evidence="2 4" id="KW-0378">Hydrolase</keyword>
<dbReference type="InterPro" id="IPR015797">
    <property type="entry name" value="NUDIX_hydrolase-like_dom_sf"/>
</dbReference>
<dbReference type="PROSITE" id="PS51462">
    <property type="entry name" value="NUDIX"/>
    <property type="match status" value="1"/>
</dbReference>
<evidence type="ECO:0000256" key="1">
    <source>
        <dbReference type="ARBA" id="ARBA00001946"/>
    </source>
</evidence>
<dbReference type="Gene3D" id="3.90.79.10">
    <property type="entry name" value="Nucleoside Triphosphate Pyrophosphohydrolase"/>
    <property type="match status" value="1"/>
</dbReference>
<dbReference type="EMBL" id="RDBE01000003">
    <property type="protein sequence ID" value="RLV50294.1"/>
    <property type="molecule type" value="Genomic_DNA"/>
</dbReference>
<evidence type="ECO:0000256" key="2">
    <source>
        <dbReference type="ARBA" id="ARBA00022801"/>
    </source>
</evidence>
<dbReference type="InterPro" id="IPR020084">
    <property type="entry name" value="NUDIX_hydrolase_CS"/>
</dbReference>
<evidence type="ECO:0000313" key="4">
    <source>
        <dbReference type="EMBL" id="RLV50294.1"/>
    </source>
</evidence>
<evidence type="ECO:0000313" key="5">
    <source>
        <dbReference type="Proteomes" id="UP000281708"/>
    </source>
</evidence>
<organism evidence="4 5">
    <name type="scientific">Nocardioides mangrovicus</name>
    <dbReference type="NCBI Taxonomy" id="2478913"/>
    <lineage>
        <taxon>Bacteria</taxon>
        <taxon>Bacillati</taxon>
        <taxon>Actinomycetota</taxon>
        <taxon>Actinomycetes</taxon>
        <taxon>Propionibacteriales</taxon>
        <taxon>Nocardioidaceae</taxon>
        <taxon>Nocardioides</taxon>
    </lineage>
</organism>
<proteinExistence type="predicted"/>
<name>A0A3L8P580_9ACTN</name>
<dbReference type="RefSeq" id="WP_121805092.1">
    <property type="nucleotide sequence ID" value="NZ_RDBE01000003.1"/>
</dbReference>
<keyword evidence="5" id="KW-1185">Reference proteome</keyword>
<dbReference type="PANTHER" id="PTHR43046:SF14">
    <property type="entry name" value="MUTT_NUDIX FAMILY PROTEIN"/>
    <property type="match status" value="1"/>
</dbReference>
<dbReference type="SUPFAM" id="SSF55811">
    <property type="entry name" value="Nudix"/>
    <property type="match status" value="1"/>
</dbReference>
<accession>A0A3L8P580</accession>
<dbReference type="Proteomes" id="UP000281708">
    <property type="component" value="Unassembled WGS sequence"/>
</dbReference>
<dbReference type="PROSITE" id="PS00893">
    <property type="entry name" value="NUDIX_BOX"/>
    <property type="match status" value="1"/>
</dbReference>
<evidence type="ECO:0000259" key="3">
    <source>
        <dbReference type="PROSITE" id="PS51462"/>
    </source>
</evidence>
<gene>
    <name evidence="4" type="ORF">D9V37_05120</name>
</gene>
<comment type="caution">
    <text evidence="4">The sequence shown here is derived from an EMBL/GenBank/DDBJ whole genome shotgun (WGS) entry which is preliminary data.</text>
</comment>
<dbReference type="PANTHER" id="PTHR43046">
    <property type="entry name" value="GDP-MANNOSE MANNOSYL HYDROLASE"/>
    <property type="match status" value="1"/>
</dbReference>
<dbReference type="OrthoDB" id="161692at2"/>
<reference evidence="4 5" key="1">
    <citation type="submission" date="2018-10" db="EMBL/GenBank/DDBJ databases">
        <title>Marmoricola sp. 4Q3S-7 whole genome shotgun sequence.</title>
        <authorList>
            <person name="Li F."/>
        </authorList>
    </citation>
    <scope>NUCLEOTIDE SEQUENCE [LARGE SCALE GENOMIC DNA]</scope>
    <source>
        <strain evidence="4 5">4Q3S-7</strain>
    </source>
</reference>